<comment type="catalytic activity">
    <reaction evidence="8">
        <text>DNA(n) + a 2'-deoxyribonucleoside 5'-triphosphate = DNA(n+1) + diphosphate</text>
        <dbReference type="Rhea" id="RHEA:22508"/>
        <dbReference type="Rhea" id="RHEA-COMP:17339"/>
        <dbReference type="Rhea" id="RHEA-COMP:17340"/>
        <dbReference type="ChEBI" id="CHEBI:33019"/>
        <dbReference type="ChEBI" id="CHEBI:61560"/>
        <dbReference type="ChEBI" id="CHEBI:173112"/>
        <dbReference type="EC" id="2.7.7.7"/>
    </reaction>
</comment>
<keyword evidence="6" id="KW-0239">DNA-directed DNA polymerase</keyword>
<name>A0A7D9J9D2_PARCT</name>
<evidence type="ECO:0000259" key="9">
    <source>
        <dbReference type="Pfam" id="PF03175"/>
    </source>
</evidence>
<proteinExistence type="inferred from homology"/>
<accession>A0A7D9J9D2</accession>
<evidence type="ECO:0000256" key="3">
    <source>
        <dbReference type="ARBA" id="ARBA00022679"/>
    </source>
</evidence>
<organism evidence="10 11">
    <name type="scientific">Paramuricea clavata</name>
    <name type="common">Red gorgonian</name>
    <name type="synonym">Violescent sea-whip</name>
    <dbReference type="NCBI Taxonomy" id="317549"/>
    <lineage>
        <taxon>Eukaryota</taxon>
        <taxon>Metazoa</taxon>
        <taxon>Cnidaria</taxon>
        <taxon>Anthozoa</taxon>
        <taxon>Octocorallia</taxon>
        <taxon>Malacalcyonacea</taxon>
        <taxon>Plexauridae</taxon>
        <taxon>Paramuricea</taxon>
    </lineage>
</organism>
<evidence type="ECO:0000256" key="1">
    <source>
        <dbReference type="ARBA" id="ARBA00005755"/>
    </source>
</evidence>
<dbReference type="Proteomes" id="UP001152795">
    <property type="component" value="Unassembled WGS sequence"/>
</dbReference>
<dbReference type="EMBL" id="CACRXK020013359">
    <property type="protein sequence ID" value="CAB4025015.1"/>
    <property type="molecule type" value="Genomic_DNA"/>
</dbReference>
<keyword evidence="5" id="KW-0235">DNA replication</keyword>
<dbReference type="Pfam" id="PF03175">
    <property type="entry name" value="DNA_pol_B_2"/>
    <property type="match status" value="2"/>
</dbReference>
<dbReference type="GO" id="GO:0003887">
    <property type="term" value="F:DNA-directed DNA polymerase activity"/>
    <property type="evidence" value="ECO:0007669"/>
    <property type="project" value="UniProtKB-KW"/>
</dbReference>
<protein>
    <recommendedName>
        <fullName evidence="2">DNA-directed DNA polymerase</fullName>
        <ecNumber evidence="2">2.7.7.7</ecNumber>
    </recommendedName>
</protein>
<comment type="similarity">
    <text evidence="1">Belongs to the DNA polymerase type-B family.</text>
</comment>
<dbReference type="OrthoDB" id="5871067at2759"/>
<evidence type="ECO:0000256" key="2">
    <source>
        <dbReference type="ARBA" id="ARBA00012417"/>
    </source>
</evidence>
<dbReference type="EC" id="2.7.7.7" evidence="2"/>
<dbReference type="PANTHER" id="PTHR33568:SF3">
    <property type="entry name" value="DNA-DIRECTED DNA POLYMERASE"/>
    <property type="match status" value="1"/>
</dbReference>
<keyword evidence="3" id="KW-0808">Transferase</keyword>
<dbReference type="InterPro" id="IPR036397">
    <property type="entry name" value="RNaseH_sf"/>
</dbReference>
<evidence type="ECO:0000256" key="4">
    <source>
        <dbReference type="ARBA" id="ARBA00022695"/>
    </source>
</evidence>
<comment type="caution">
    <text evidence="10">The sequence shown here is derived from an EMBL/GenBank/DDBJ whole genome shotgun (WGS) entry which is preliminary data.</text>
</comment>
<dbReference type="GO" id="GO:0006260">
    <property type="term" value="P:DNA replication"/>
    <property type="evidence" value="ECO:0007669"/>
    <property type="project" value="UniProtKB-KW"/>
</dbReference>
<evidence type="ECO:0000313" key="11">
    <source>
        <dbReference type="Proteomes" id="UP001152795"/>
    </source>
</evidence>
<evidence type="ECO:0000256" key="5">
    <source>
        <dbReference type="ARBA" id="ARBA00022705"/>
    </source>
</evidence>
<keyword evidence="11" id="KW-1185">Reference proteome</keyword>
<sequence length="1057" mass="122832">MALSHLTTERVLAQIERVIQSNHEFRLNDSVKVNLVHVEMPNGGTGTKRSEINLEKHLINKRAIVRIQNKDDLCLAQALVVSIAKIENDSRYKTISDFRCSLQTRLAHDLHQEAGVPIGSCGMDHVKQFQAYLTDYQINIVSKEHQNSVIFSGLDKEKRIYLFLHDNHFDVITSMPAFIARKMYCHTCKKGYDHQRDHLCGDMCKLCHFQNCPIVSWISCSDCNHIFKSQECFDWHKQNVGNAKSICLSTAKCPHCNCVFERTQLRPDLHHCGLKRCSTCEKYVGIEDHQCYMQPVKEKPPRETGLCDDEADEDVHESGYNELLFFDFECIQENGTHEPNLCVIQNEAGDEWLFQGDNTRNEFCEWLFTKEHEGCIVVAHNFQGYDGYFIQQYLHENGVIPEVIMRGAKILTLYVPMLKIKFIDSLSFIPMRLADFPKTFGLNELAKGYFPHLFNRKENQNYVGPLPPSPYYHPNGMNPAEKETFLKWHQELKENNYVFNFQEEILSYCRSDVDILRRCCLEFRELFRDVTDIDPFEKCLTIASACNLVFRTNFLKENTIAILPPHGYHPGIKQSNIALKWLSYTAEKNDVYIRHKRNGGEKTVGQYSLDGYDEETHTAYEFHGCFWHGCLKCYARDTVNKVSEKTMHDLHQATMEKTQYLKDRGLHVVEMWECDMKKELEHDEDMRQYFEDYDVVDPLEPRHAFYGGRTNATKLFHECKEDEKIRYVDFTSLYPWCNKMTKTVIGRPRIITENFDDITTYFGLIKCTVLPPRGLFHPVLPYRTQGKLMFPLCKACADTCNQAPCTHSERERAIQGTWCSVELEKALEKGYNILQMHEVWHFPETSDVLFKDYVDTFLKIKQESSGYPKNCVTEEQKQQYVDEYLAVEGIQLDREKIEHNPGMRALSKLMLNSFWGKFAQRSNMAKLTDELKEGHITTFISGGPKNYCYKTSTNKVETKIRGITLNCTAMQKVNFDVIQKTTRETILNPVRTGFFERKIYTLTTFSRQDPVTVNSTTCLSHGLVWSPSKMEVVLSLLQFQYQLLLLNLHDEILGISY</sequence>
<dbReference type="SUPFAM" id="SSF53098">
    <property type="entry name" value="Ribonuclease H-like"/>
    <property type="match status" value="1"/>
</dbReference>
<dbReference type="Gene3D" id="1.10.287.690">
    <property type="entry name" value="Helix hairpin bin"/>
    <property type="match status" value="1"/>
</dbReference>
<dbReference type="Gene3D" id="3.30.420.10">
    <property type="entry name" value="Ribonuclease H-like superfamily/Ribonuclease H"/>
    <property type="match status" value="1"/>
</dbReference>
<evidence type="ECO:0000256" key="6">
    <source>
        <dbReference type="ARBA" id="ARBA00022932"/>
    </source>
</evidence>
<evidence type="ECO:0000256" key="8">
    <source>
        <dbReference type="ARBA" id="ARBA00049244"/>
    </source>
</evidence>
<dbReference type="InterPro" id="IPR012337">
    <property type="entry name" value="RNaseH-like_sf"/>
</dbReference>
<keyword evidence="7" id="KW-0238">DNA-binding</keyword>
<dbReference type="InterPro" id="IPR004868">
    <property type="entry name" value="DNA-dir_DNA_pol_B_mt/vir"/>
</dbReference>
<dbReference type="GO" id="GO:0000166">
    <property type="term" value="F:nucleotide binding"/>
    <property type="evidence" value="ECO:0007669"/>
    <property type="project" value="InterPro"/>
</dbReference>
<gene>
    <name evidence="10" type="ORF">PACLA_8A028385</name>
</gene>
<dbReference type="Gene3D" id="3.40.960.10">
    <property type="entry name" value="VSR Endonuclease"/>
    <property type="match status" value="1"/>
</dbReference>
<dbReference type="SUPFAM" id="SSF56672">
    <property type="entry name" value="DNA/RNA polymerases"/>
    <property type="match status" value="1"/>
</dbReference>
<dbReference type="AlphaFoldDB" id="A0A7D9J9D2"/>
<reference evidence="10" key="1">
    <citation type="submission" date="2020-04" db="EMBL/GenBank/DDBJ databases">
        <authorList>
            <person name="Alioto T."/>
            <person name="Alioto T."/>
            <person name="Gomez Garrido J."/>
        </authorList>
    </citation>
    <scope>NUCLEOTIDE SEQUENCE</scope>
    <source>
        <strain evidence="10">A484AB</strain>
    </source>
</reference>
<dbReference type="PANTHER" id="PTHR33568">
    <property type="entry name" value="DNA POLYMERASE"/>
    <property type="match status" value="1"/>
</dbReference>
<dbReference type="GO" id="GO:0003677">
    <property type="term" value="F:DNA binding"/>
    <property type="evidence" value="ECO:0007669"/>
    <property type="project" value="UniProtKB-KW"/>
</dbReference>
<evidence type="ECO:0000256" key="7">
    <source>
        <dbReference type="ARBA" id="ARBA00023125"/>
    </source>
</evidence>
<dbReference type="InterPro" id="IPR043502">
    <property type="entry name" value="DNA/RNA_pol_sf"/>
</dbReference>
<keyword evidence="4" id="KW-0548">Nucleotidyltransferase</keyword>
<evidence type="ECO:0000313" key="10">
    <source>
        <dbReference type="EMBL" id="CAB4025015.1"/>
    </source>
</evidence>
<feature type="domain" description="DNA-directed DNA polymerase family B mitochondria/virus" evidence="9">
    <location>
        <begin position="376"/>
        <end position="604"/>
    </location>
</feature>
<feature type="domain" description="DNA-directed DNA polymerase family B mitochondria/virus" evidence="9">
    <location>
        <begin position="702"/>
        <end position="866"/>
    </location>
</feature>
<feature type="non-terminal residue" evidence="10">
    <location>
        <position position="1"/>
    </location>
</feature>